<proteinExistence type="predicted"/>
<dbReference type="EMBL" id="JBHRTK010000016">
    <property type="protein sequence ID" value="MFC3208014.1"/>
    <property type="molecule type" value="Genomic_DNA"/>
</dbReference>
<gene>
    <name evidence="1" type="ORF">ACFOHJ_17465</name>
</gene>
<comment type="caution">
    <text evidence="1">The sequence shown here is derived from an EMBL/GenBank/DDBJ whole genome shotgun (WGS) entry which is preliminary data.</text>
</comment>
<name>A0ABV7KCH6_9HYPH</name>
<evidence type="ECO:0000313" key="1">
    <source>
        <dbReference type="EMBL" id="MFC3208014.1"/>
    </source>
</evidence>
<keyword evidence="2" id="KW-1185">Reference proteome</keyword>
<organism evidence="1 2">
    <name type="scientific">Aquamicrobium soli</name>
    <dbReference type="NCBI Taxonomy" id="1811518"/>
    <lineage>
        <taxon>Bacteria</taxon>
        <taxon>Pseudomonadati</taxon>
        <taxon>Pseudomonadota</taxon>
        <taxon>Alphaproteobacteria</taxon>
        <taxon>Hyphomicrobiales</taxon>
        <taxon>Phyllobacteriaceae</taxon>
        <taxon>Aquamicrobium</taxon>
    </lineage>
</organism>
<sequence>MSVLSSIGRIATRYSLARTRYRTERELLSLPFEVQKDIGWPEISDRILASRRTTDLAVEADRCGH</sequence>
<protein>
    <recommendedName>
        <fullName evidence="3">DUF1127 domain-containing protein</fullName>
    </recommendedName>
</protein>
<accession>A0ABV7KCH6</accession>
<reference evidence="2" key="1">
    <citation type="journal article" date="2019" name="Int. J. Syst. Evol. Microbiol.">
        <title>The Global Catalogue of Microorganisms (GCM) 10K type strain sequencing project: providing services to taxonomists for standard genome sequencing and annotation.</title>
        <authorList>
            <consortium name="The Broad Institute Genomics Platform"/>
            <consortium name="The Broad Institute Genome Sequencing Center for Infectious Disease"/>
            <person name="Wu L."/>
            <person name="Ma J."/>
        </authorList>
    </citation>
    <scope>NUCLEOTIDE SEQUENCE [LARGE SCALE GENOMIC DNA]</scope>
    <source>
        <strain evidence="2">KCTC 52165</strain>
    </source>
</reference>
<dbReference type="Proteomes" id="UP001595583">
    <property type="component" value="Unassembled WGS sequence"/>
</dbReference>
<evidence type="ECO:0008006" key="3">
    <source>
        <dbReference type="Google" id="ProtNLM"/>
    </source>
</evidence>
<evidence type="ECO:0000313" key="2">
    <source>
        <dbReference type="Proteomes" id="UP001595583"/>
    </source>
</evidence>
<dbReference type="RefSeq" id="WP_378222718.1">
    <property type="nucleotide sequence ID" value="NZ_JBHRTK010000016.1"/>
</dbReference>